<gene>
    <name evidence="1" type="ORF">QO001_002796</name>
</gene>
<dbReference type="EMBL" id="JAUSWL010000004">
    <property type="protein sequence ID" value="MDQ0543867.1"/>
    <property type="molecule type" value="Genomic_DNA"/>
</dbReference>
<dbReference type="RefSeq" id="WP_230366378.1">
    <property type="nucleotide sequence ID" value="NZ_JAJALK010000005.1"/>
</dbReference>
<reference evidence="1" key="1">
    <citation type="submission" date="2023-07" db="EMBL/GenBank/DDBJ databases">
        <title>Genomic Encyclopedia of Type Strains, Phase IV (KMG-IV): sequencing the most valuable type-strain genomes for metagenomic binning, comparative biology and taxonomic classification.</title>
        <authorList>
            <person name="Goeker M."/>
        </authorList>
    </citation>
    <scope>NUCLEOTIDE SEQUENCE</scope>
    <source>
        <strain evidence="1">DSM 19569</strain>
    </source>
</reference>
<sequence>MTGSHAEPDKVAEVARLATAIADRILEQNAAGTTIPPEQFTMLVRAARMLLDNGAPWPASVDQVVMEVAKRIEQDEARPDHGAAASEGDDAVTHLTRFLGAVKRS</sequence>
<evidence type="ECO:0000313" key="2">
    <source>
        <dbReference type="Proteomes" id="UP001223420"/>
    </source>
</evidence>
<accession>A0AAJ1WW38</accession>
<protein>
    <submittedName>
        <fullName evidence="1">Uncharacterized protein</fullName>
    </submittedName>
</protein>
<organism evidence="1 2">
    <name type="scientific">Methylobacterium brachiatum</name>
    <dbReference type="NCBI Taxonomy" id="269660"/>
    <lineage>
        <taxon>Bacteria</taxon>
        <taxon>Pseudomonadati</taxon>
        <taxon>Pseudomonadota</taxon>
        <taxon>Alphaproteobacteria</taxon>
        <taxon>Hyphomicrobiales</taxon>
        <taxon>Methylobacteriaceae</taxon>
        <taxon>Methylobacterium</taxon>
    </lineage>
</organism>
<name>A0AAJ1WW38_9HYPH</name>
<dbReference type="AlphaFoldDB" id="A0AAJ1WW38"/>
<comment type="caution">
    <text evidence="1">The sequence shown here is derived from an EMBL/GenBank/DDBJ whole genome shotgun (WGS) entry which is preliminary data.</text>
</comment>
<proteinExistence type="predicted"/>
<evidence type="ECO:0000313" key="1">
    <source>
        <dbReference type="EMBL" id="MDQ0543867.1"/>
    </source>
</evidence>
<dbReference type="Proteomes" id="UP001223420">
    <property type="component" value="Unassembled WGS sequence"/>
</dbReference>